<evidence type="ECO:0000313" key="2">
    <source>
        <dbReference type="Proteomes" id="UP000410492"/>
    </source>
</evidence>
<dbReference type="AlphaFoldDB" id="A0A653CAM7"/>
<organism evidence="1 2">
    <name type="scientific">Callosobruchus maculatus</name>
    <name type="common">Southern cowpea weevil</name>
    <name type="synonym">Pulse bruchid</name>
    <dbReference type="NCBI Taxonomy" id="64391"/>
    <lineage>
        <taxon>Eukaryota</taxon>
        <taxon>Metazoa</taxon>
        <taxon>Ecdysozoa</taxon>
        <taxon>Arthropoda</taxon>
        <taxon>Hexapoda</taxon>
        <taxon>Insecta</taxon>
        <taxon>Pterygota</taxon>
        <taxon>Neoptera</taxon>
        <taxon>Endopterygota</taxon>
        <taxon>Coleoptera</taxon>
        <taxon>Polyphaga</taxon>
        <taxon>Cucujiformia</taxon>
        <taxon>Chrysomeloidea</taxon>
        <taxon>Chrysomelidae</taxon>
        <taxon>Bruchinae</taxon>
        <taxon>Bruchini</taxon>
        <taxon>Callosobruchus</taxon>
    </lineage>
</organism>
<feature type="non-terminal residue" evidence="1">
    <location>
        <position position="1"/>
    </location>
</feature>
<sequence>SSSDSLPANVLLQWMQLLRIRLPAISGCFIIKCSLRHLT</sequence>
<proteinExistence type="predicted"/>
<reference evidence="1 2" key="1">
    <citation type="submission" date="2019-01" db="EMBL/GenBank/DDBJ databases">
        <authorList>
            <person name="Sayadi A."/>
        </authorList>
    </citation>
    <scope>NUCLEOTIDE SEQUENCE [LARGE SCALE GENOMIC DNA]</scope>
</reference>
<name>A0A653CAM7_CALMS</name>
<protein>
    <submittedName>
        <fullName evidence="1">Uncharacterized protein</fullName>
    </submittedName>
</protein>
<gene>
    <name evidence="1" type="ORF">CALMAC_LOCUS7238</name>
</gene>
<evidence type="ECO:0000313" key="1">
    <source>
        <dbReference type="EMBL" id="VEN44464.1"/>
    </source>
</evidence>
<dbReference type="EMBL" id="CAACVG010007251">
    <property type="protein sequence ID" value="VEN44464.1"/>
    <property type="molecule type" value="Genomic_DNA"/>
</dbReference>
<dbReference type="Proteomes" id="UP000410492">
    <property type="component" value="Unassembled WGS sequence"/>
</dbReference>
<keyword evidence="2" id="KW-1185">Reference proteome</keyword>
<dbReference type="OrthoDB" id="8685330at2759"/>
<accession>A0A653CAM7</accession>